<dbReference type="GO" id="GO:0000976">
    <property type="term" value="F:transcription cis-regulatory region binding"/>
    <property type="evidence" value="ECO:0007669"/>
    <property type="project" value="TreeGrafter"/>
</dbReference>
<evidence type="ECO:0000256" key="2">
    <source>
        <dbReference type="ARBA" id="ARBA00023125"/>
    </source>
</evidence>
<comment type="caution">
    <text evidence="5">The sequence shown here is derived from an EMBL/GenBank/DDBJ whole genome shotgun (WGS) entry which is preliminary data.</text>
</comment>
<accession>A0A9D1F4P4</accession>
<organism evidence="5 6">
    <name type="scientific">Candidatus Scybalocola faecigallinarum</name>
    <dbReference type="NCBI Taxonomy" id="2840941"/>
    <lineage>
        <taxon>Bacteria</taxon>
        <taxon>Bacillati</taxon>
        <taxon>Bacillota</taxon>
        <taxon>Clostridia</taxon>
        <taxon>Lachnospirales</taxon>
        <taxon>Lachnospiraceae</taxon>
        <taxon>Lachnospiraceae incertae sedis</taxon>
        <taxon>Candidatus Scybalocola (ex Gilroy et al. 2021)</taxon>
    </lineage>
</organism>
<evidence type="ECO:0000259" key="4">
    <source>
        <dbReference type="PROSITE" id="PS50932"/>
    </source>
</evidence>
<dbReference type="Pfam" id="PF13377">
    <property type="entry name" value="Peripla_BP_3"/>
    <property type="match status" value="1"/>
</dbReference>
<dbReference type="CDD" id="cd06267">
    <property type="entry name" value="PBP1_LacI_sugar_binding-like"/>
    <property type="match status" value="1"/>
</dbReference>
<dbReference type="Proteomes" id="UP000823927">
    <property type="component" value="Unassembled WGS sequence"/>
</dbReference>
<gene>
    <name evidence="5" type="ORF">IAB46_07960</name>
</gene>
<keyword evidence="3" id="KW-0804">Transcription</keyword>
<dbReference type="InterPro" id="IPR046335">
    <property type="entry name" value="LacI/GalR-like_sensor"/>
</dbReference>
<evidence type="ECO:0000256" key="1">
    <source>
        <dbReference type="ARBA" id="ARBA00023015"/>
    </source>
</evidence>
<name>A0A9D1F4P4_9FIRM</name>
<dbReference type="AlphaFoldDB" id="A0A9D1F4P4"/>
<dbReference type="PROSITE" id="PS50932">
    <property type="entry name" value="HTH_LACI_2"/>
    <property type="match status" value="1"/>
</dbReference>
<dbReference type="SMART" id="SM00354">
    <property type="entry name" value="HTH_LACI"/>
    <property type="match status" value="1"/>
</dbReference>
<dbReference type="GO" id="GO:0003700">
    <property type="term" value="F:DNA-binding transcription factor activity"/>
    <property type="evidence" value="ECO:0007669"/>
    <property type="project" value="TreeGrafter"/>
</dbReference>
<dbReference type="InterPro" id="IPR010982">
    <property type="entry name" value="Lambda_DNA-bd_dom_sf"/>
</dbReference>
<protein>
    <submittedName>
        <fullName evidence="5">LacI family DNA-binding transcriptional regulator</fullName>
    </submittedName>
</protein>
<dbReference type="InterPro" id="IPR000843">
    <property type="entry name" value="HTH_LacI"/>
</dbReference>
<evidence type="ECO:0000313" key="5">
    <source>
        <dbReference type="EMBL" id="HIS47471.1"/>
    </source>
</evidence>
<dbReference type="CDD" id="cd01392">
    <property type="entry name" value="HTH_LacI"/>
    <property type="match status" value="1"/>
</dbReference>
<dbReference type="InterPro" id="IPR028082">
    <property type="entry name" value="Peripla_BP_I"/>
</dbReference>
<keyword evidence="1" id="KW-0805">Transcription regulation</keyword>
<evidence type="ECO:0000256" key="3">
    <source>
        <dbReference type="ARBA" id="ARBA00023163"/>
    </source>
</evidence>
<feature type="domain" description="HTH lacI-type" evidence="4">
    <location>
        <begin position="3"/>
        <end position="57"/>
    </location>
</feature>
<proteinExistence type="predicted"/>
<dbReference type="SUPFAM" id="SSF53822">
    <property type="entry name" value="Periplasmic binding protein-like I"/>
    <property type="match status" value="1"/>
</dbReference>
<reference evidence="5" key="1">
    <citation type="submission" date="2020-10" db="EMBL/GenBank/DDBJ databases">
        <authorList>
            <person name="Gilroy R."/>
        </authorList>
    </citation>
    <scope>NUCLEOTIDE SEQUENCE</scope>
    <source>
        <strain evidence="5">CHK178-757</strain>
    </source>
</reference>
<dbReference type="Gene3D" id="3.40.50.2300">
    <property type="match status" value="2"/>
</dbReference>
<dbReference type="PANTHER" id="PTHR30146:SF109">
    <property type="entry name" value="HTH-TYPE TRANSCRIPTIONAL REGULATOR GALS"/>
    <property type="match status" value="1"/>
</dbReference>
<dbReference type="EMBL" id="DVIT01000028">
    <property type="protein sequence ID" value="HIS47471.1"/>
    <property type="molecule type" value="Genomic_DNA"/>
</dbReference>
<dbReference type="Gene3D" id="1.10.260.40">
    <property type="entry name" value="lambda repressor-like DNA-binding domains"/>
    <property type="match status" value="1"/>
</dbReference>
<dbReference type="Pfam" id="PF00356">
    <property type="entry name" value="LacI"/>
    <property type="match status" value="1"/>
</dbReference>
<reference evidence="5" key="2">
    <citation type="journal article" date="2021" name="PeerJ">
        <title>Extensive microbial diversity within the chicken gut microbiome revealed by metagenomics and culture.</title>
        <authorList>
            <person name="Gilroy R."/>
            <person name="Ravi A."/>
            <person name="Getino M."/>
            <person name="Pursley I."/>
            <person name="Horton D.L."/>
            <person name="Alikhan N.F."/>
            <person name="Baker D."/>
            <person name="Gharbi K."/>
            <person name="Hall N."/>
            <person name="Watson M."/>
            <person name="Adriaenssens E.M."/>
            <person name="Foster-Nyarko E."/>
            <person name="Jarju S."/>
            <person name="Secka A."/>
            <person name="Antonio M."/>
            <person name="Oren A."/>
            <person name="Chaudhuri R.R."/>
            <person name="La Ragione R."/>
            <person name="Hildebrand F."/>
            <person name="Pallen M.J."/>
        </authorList>
    </citation>
    <scope>NUCLEOTIDE SEQUENCE</scope>
    <source>
        <strain evidence="5">CHK178-757</strain>
    </source>
</reference>
<evidence type="ECO:0000313" key="6">
    <source>
        <dbReference type="Proteomes" id="UP000823927"/>
    </source>
</evidence>
<dbReference type="PANTHER" id="PTHR30146">
    <property type="entry name" value="LACI-RELATED TRANSCRIPTIONAL REPRESSOR"/>
    <property type="match status" value="1"/>
</dbReference>
<sequence length="335" mass="37205">MGVTIKDVAREAGVSVTSTSYALNNSGPVSEEKKQRIYDAAKKLGYVPSGVAKSLQSKKMGFVGYFAYSLSGPMFGELIKGVEDVFNCYSQDMVACCCSPHIRKVTRLLKEKMVDGAIVFVEHIEDELLTRIASEDCPIVVMDRDLTGDYISSILIDNQGSAYEVGRYISRQGFQSVGCIMGNGYDGEQREKGFMDAVSDYRLNLQKDCILRGDFQAEIAYEVMKQWLMDKNHVLPEVIFAASDEMAISAIQALEECGYKVPQDVSIIGMDDIPMAAMTKPALTTIHRPIYELGRLAATTLYDMMQNHTKGSRQILSTYLVERESCVSRHKGEPI</sequence>
<keyword evidence="2 5" id="KW-0238">DNA-binding</keyword>
<dbReference type="SUPFAM" id="SSF47413">
    <property type="entry name" value="lambda repressor-like DNA-binding domains"/>
    <property type="match status" value="1"/>
</dbReference>